<evidence type="ECO:0000313" key="2">
    <source>
        <dbReference type="EMBL" id="KAL0062301.1"/>
    </source>
</evidence>
<feature type="region of interest" description="Disordered" evidence="1">
    <location>
        <begin position="492"/>
        <end position="511"/>
    </location>
</feature>
<sequence length="511" mass="58481">MSMFSSASRTHITGGSFNIIYGTQNNNYPDSQSGGRSLVRIQPGEEWKEMLYQEYERISLGRIKLLRTVHHEKDGPPMGAKSSRRYIRVASRGDGRPEAERVVEIASISDPDGRDESRPLLTVKYTGRDAKKLFNKDCILFCRHRTTIMAQLRAFNDSRHIPVIIFNEELISVQHFLEYNRYSVQARCYLQLHARWQGPLLGDSSEELRAWVLSASKEDDLLHFLWFRPQTGALCFGPPGPPLDLNYYRYLCRPILENPLPRSYYLELPPSPLIVCNDTAFLDYIAHNVQIGCLSRWWLLCVKVALLHRPILEHNLGKSIITGFTLQLTIDDEESNAPEDLAGEEFDSPCYLFVSRPPKSPGCVPDIETWLRDEDLYYYSYDPEGGSAITKEEQLSLGLPRFTSEVCARYACWGTEVYDFMARWQRAKGFDYTTTDYAEVFDLPILRVIPQDIISFEDLMWGGYEDADKAVSSGSLQAYSEDNLMEVDSEFADMSDDRSFSSPDVDMDAEN</sequence>
<dbReference type="Proteomes" id="UP001437256">
    <property type="component" value="Unassembled WGS sequence"/>
</dbReference>
<evidence type="ECO:0000256" key="1">
    <source>
        <dbReference type="SAM" id="MobiDB-lite"/>
    </source>
</evidence>
<evidence type="ECO:0000313" key="3">
    <source>
        <dbReference type="Proteomes" id="UP001437256"/>
    </source>
</evidence>
<gene>
    <name evidence="2" type="ORF">AAF712_010785</name>
</gene>
<proteinExistence type="predicted"/>
<comment type="caution">
    <text evidence="2">The sequence shown here is derived from an EMBL/GenBank/DDBJ whole genome shotgun (WGS) entry which is preliminary data.</text>
</comment>
<organism evidence="2 3">
    <name type="scientific">Marasmius tenuissimus</name>
    <dbReference type="NCBI Taxonomy" id="585030"/>
    <lineage>
        <taxon>Eukaryota</taxon>
        <taxon>Fungi</taxon>
        <taxon>Dikarya</taxon>
        <taxon>Basidiomycota</taxon>
        <taxon>Agaricomycotina</taxon>
        <taxon>Agaricomycetes</taxon>
        <taxon>Agaricomycetidae</taxon>
        <taxon>Agaricales</taxon>
        <taxon>Marasmiineae</taxon>
        <taxon>Marasmiaceae</taxon>
        <taxon>Marasmius</taxon>
    </lineage>
</organism>
<keyword evidence="3" id="KW-1185">Reference proteome</keyword>
<accession>A0ABR2ZKT2</accession>
<name>A0ABR2ZKT2_9AGAR</name>
<protein>
    <submittedName>
        <fullName evidence="2">Uncharacterized protein</fullName>
    </submittedName>
</protein>
<reference evidence="2 3" key="1">
    <citation type="submission" date="2024-05" db="EMBL/GenBank/DDBJ databases">
        <title>A draft genome resource for the thread blight pathogen Marasmius tenuissimus strain MS-2.</title>
        <authorList>
            <person name="Yulfo-Soto G.E."/>
            <person name="Baruah I.K."/>
            <person name="Amoako-Attah I."/>
            <person name="Bukari Y."/>
            <person name="Meinhardt L.W."/>
            <person name="Bailey B.A."/>
            <person name="Cohen S.P."/>
        </authorList>
    </citation>
    <scope>NUCLEOTIDE SEQUENCE [LARGE SCALE GENOMIC DNA]</scope>
    <source>
        <strain evidence="2 3">MS-2</strain>
    </source>
</reference>
<dbReference type="EMBL" id="JBBXMP010000108">
    <property type="protein sequence ID" value="KAL0062301.1"/>
    <property type="molecule type" value="Genomic_DNA"/>
</dbReference>